<gene>
    <name evidence="4" type="primary">Bbs7</name>
    <name evidence="4" type="ORF">CRYSOU_R03045</name>
</gene>
<dbReference type="Pfam" id="PF23360">
    <property type="entry name" value="BBS7_GAE"/>
    <property type="match status" value="1"/>
</dbReference>
<feature type="domain" description="BBS7 GAE" evidence="2">
    <location>
        <begin position="133"/>
        <end position="190"/>
    </location>
</feature>
<dbReference type="Pfam" id="PF23743">
    <property type="entry name" value="Beta-prop_BBS7"/>
    <property type="match status" value="1"/>
</dbReference>
<evidence type="ECO:0000313" key="5">
    <source>
        <dbReference type="Proteomes" id="UP000545332"/>
    </source>
</evidence>
<dbReference type="GO" id="GO:0060271">
    <property type="term" value="P:cilium assembly"/>
    <property type="evidence" value="ECO:0007669"/>
    <property type="project" value="TreeGrafter"/>
</dbReference>
<dbReference type="GO" id="GO:0005930">
    <property type="term" value="C:axoneme"/>
    <property type="evidence" value="ECO:0007669"/>
    <property type="project" value="TreeGrafter"/>
</dbReference>
<feature type="coiled-coil region" evidence="1">
    <location>
        <begin position="91"/>
        <end position="118"/>
    </location>
</feature>
<name>A0A7K4K2X4_9AVES</name>
<dbReference type="Proteomes" id="UP000545332">
    <property type="component" value="Unassembled WGS sequence"/>
</dbReference>
<comment type="caution">
    <text evidence="4">The sequence shown here is derived from an EMBL/GenBank/DDBJ whole genome shotgun (WGS) entry which is preliminary data.</text>
</comment>
<proteinExistence type="predicted"/>
<keyword evidence="1" id="KW-0175">Coiled coil</keyword>
<feature type="non-terminal residue" evidence="4">
    <location>
        <position position="1"/>
    </location>
</feature>
<dbReference type="GO" id="GO:0043005">
    <property type="term" value="C:neuron projection"/>
    <property type="evidence" value="ECO:0007669"/>
    <property type="project" value="TreeGrafter"/>
</dbReference>
<accession>A0A7K4K2X4</accession>
<dbReference type="AlphaFoldDB" id="A0A7K4K2X4"/>
<dbReference type="PANTHER" id="PTHR16074:SF4">
    <property type="entry name" value="BARDET-BIEDL SYNDROME 7 PROTEIN"/>
    <property type="match status" value="1"/>
</dbReference>
<dbReference type="GO" id="GO:0036064">
    <property type="term" value="C:ciliary basal body"/>
    <property type="evidence" value="ECO:0007669"/>
    <property type="project" value="TreeGrafter"/>
</dbReference>
<dbReference type="InterPro" id="IPR056334">
    <property type="entry name" value="BBS7_GAE_dom"/>
</dbReference>
<evidence type="ECO:0000259" key="3">
    <source>
        <dbReference type="Pfam" id="PF23743"/>
    </source>
</evidence>
<dbReference type="EMBL" id="VWPX01004214">
    <property type="protein sequence ID" value="NWI10700.1"/>
    <property type="molecule type" value="Genomic_DNA"/>
</dbReference>
<evidence type="ECO:0000256" key="1">
    <source>
        <dbReference type="SAM" id="Coils"/>
    </source>
</evidence>
<dbReference type="InterPro" id="IPR056332">
    <property type="entry name" value="Beta-prop_BBS7"/>
</dbReference>
<feature type="non-terminal residue" evidence="4">
    <location>
        <position position="191"/>
    </location>
</feature>
<sequence>DSFDILGDGVKELLIGRDDGMLEVYNFESADDPVLLYDHALSESIASIQGGCVGKDGYDEILACTYSGWLTGLTTEPVHREGGSGEELKLSQEMQSKISSLRSEVESLQIKVHQEREKYQQSSQSSTAVSSVPAFSVNDKFTLNKDDASYSLILEVQTAIDNVLVQSDVPIDLLDVDKNSAVVSFSSCDSE</sequence>
<organism evidence="4 5">
    <name type="scientific">Crypturellus soui</name>
    <dbReference type="NCBI Taxonomy" id="458187"/>
    <lineage>
        <taxon>Eukaryota</taxon>
        <taxon>Metazoa</taxon>
        <taxon>Chordata</taxon>
        <taxon>Craniata</taxon>
        <taxon>Vertebrata</taxon>
        <taxon>Euteleostomi</taxon>
        <taxon>Archelosauria</taxon>
        <taxon>Archosauria</taxon>
        <taxon>Dinosauria</taxon>
        <taxon>Saurischia</taxon>
        <taxon>Theropoda</taxon>
        <taxon>Coelurosauria</taxon>
        <taxon>Aves</taxon>
        <taxon>Palaeognathae</taxon>
        <taxon>Tinamiformes</taxon>
        <taxon>Tinamidae</taxon>
        <taxon>Crypturellus</taxon>
    </lineage>
</organism>
<reference evidence="4 5" key="1">
    <citation type="submission" date="2019-09" db="EMBL/GenBank/DDBJ databases">
        <title>Bird 10,000 Genomes (B10K) Project - Family phase.</title>
        <authorList>
            <person name="Zhang G."/>
        </authorList>
    </citation>
    <scope>NUCLEOTIDE SEQUENCE [LARGE SCALE GENOMIC DNA]</scope>
    <source>
        <strain evidence="4">B10K-MSB-42743</strain>
        <tissue evidence="4">Heart</tissue>
    </source>
</reference>
<dbReference type="PANTHER" id="PTHR16074">
    <property type="entry name" value="BARDET-BIEDL SYNDROME 7 PROTEIN"/>
    <property type="match status" value="1"/>
</dbReference>
<protein>
    <submittedName>
        <fullName evidence="4">BBS7 protein</fullName>
    </submittedName>
</protein>
<evidence type="ECO:0000259" key="2">
    <source>
        <dbReference type="Pfam" id="PF23360"/>
    </source>
</evidence>
<dbReference type="GO" id="GO:0016020">
    <property type="term" value="C:membrane"/>
    <property type="evidence" value="ECO:0007669"/>
    <property type="project" value="TreeGrafter"/>
</dbReference>
<feature type="domain" description="BBS7 beta-propeller" evidence="3">
    <location>
        <begin position="1"/>
        <end position="75"/>
    </location>
</feature>
<dbReference type="GO" id="GO:0034464">
    <property type="term" value="C:BBSome"/>
    <property type="evidence" value="ECO:0007669"/>
    <property type="project" value="TreeGrafter"/>
</dbReference>
<keyword evidence="5" id="KW-1185">Reference proteome</keyword>
<evidence type="ECO:0000313" key="4">
    <source>
        <dbReference type="EMBL" id="NWI10700.1"/>
    </source>
</evidence>
<dbReference type="GO" id="GO:0008104">
    <property type="term" value="P:intracellular protein localization"/>
    <property type="evidence" value="ECO:0007669"/>
    <property type="project" value="TreeGrafter"/>
</dbReference>
<dbReference type="OrthoDB" id="414590at2759"/>